<proteinExistence type="predicted"/>
<feature type="domain" description="Transposable element P transposase-like GTP-binding insertion" evidence="1">
    <location>
        <begin position="2"/>
        <end position="65"/>
    </location>
</feature>
<protein>
    <submittedName>
        <fullName evidence="2">THAP domaincontaining protein 9like [Hydra vulgaris]</fullName>
    </submittedName>
</protein>
<evidence type="ECO:0000259" key="1">
    <source>
        <dbReference type="Pfam" id="PF21788"/>
    </source>
</evidence>
<dbReference type="InterPro" id="IPR048366">
    <property type="entry name" value="TNP-like_GBD"/>
</dbReference>
<reference evidence="2" key="1">
    <citation type="submission" date="2014-05" db="EMBL/GenBank/DDBJ databases">
        <authorList>
            <person name="Chronopoulou M."/>
        </authorList>
    </citation>
    <scope>NUCLEOTIDE SEQUENCE</scope>
    <source>
        <tissue evidence="2">Whole organism</tissue>
    </source>
</reference>
<organism evidence="2">
    <name type="scientific">Lepeophtheirus salmonis</name>
    <name type="common">Salmon louse</name>
    <name type="synonym">Caligus salmonis</name>
    <dbReference type="NCBI Taxonomy" id="72036"/>
    <lineage>
        <taxon>Eukaryota</taxon>
        <taxon>Metazoa</taxon>
        <taxon>Ecdysozoa</taxon>
        <taxon>Arthropoda</taxon>
        <taxon>Crustacea</taxon>
        <taxon>Multicrustacea</taxon>
        <taxon>Hexanauplia</taxon>
        <taxon>Copepoda</taxon>
        <taxon>Siphonostomatoida</taxon>
        <taxon>Caligidae</taxon>
        <taxon>Lepeophtheirus</taxon>
    </lineage>
</organism>
<name>A0A0K2SZC8_LEPSM</name>
<dbReference type="Pfam" id="PF21788">
    <property type="entry name" value="TNP-like_GBD"/>
    <property type="match status" value="1"/>
</dbReference>
<dbReference type="AlphaFoldDB" id="A0A0K2SZC8"/>
<sequence>MTMKVKLATQLISSSVADGIEFCNKDLQLLEFRNSEGTVEFLQTFDRIFDFTNSRSSLAKLFKSPLRTGKEDYWKPIVSRYVFIYF</sequence>
<evidence type="ECO:0000313" key="2">
    <source>
        <dbReference type="EMBL" id="CDW18581.1"/>
    </source>
</evidence>
<dbReference type="EMBL" id="HACA01001220">
    <property type="protein sequence ID" value="CDW18581.1"/>
    <property type="molecule type" value="Transcribed_RNA"/>
</dbReference>
<accession>A0A0K2SZC8</accession>